<comment type="caution">
    <text evidence="2">The sequence shown here is derived from an EMBL/GenBank/DDBJ whole genome shotgun (WGS) entry which is preliminary data.</text>
</comment>
<gene>
    <name evidence="2" type="ORF">CTRI78_v003906</name>
</gene>
<dbReference type="Proteomes" id="UP000295703">
    <property type="component" value="Unassembled WGS sequence"/>
</dbReference>
<dbReference type="AlphaFoldDB" id="A0A4R8RID4"/>
<organism evidence="2 3">
    <name type="scientific">Colletotrichum trifolii</name>
    <dbReference type="NCBI Taxonomy" id="5466"/>
    <lineage>
        <taxon>Eukaryota</taxon>
        <taxon>Fungi</taxon>
        <taxon>Dikarya</taxon>
        <taxon>Ascomycota</taxon>
        <taxon>Pezizomycotina</taxon>
        <taxon>Sordariomycetes</taxon>
        <taxon>Hypocreomycetidae</taxon>
        <taxon>Glomerellales</taxon>
        <taxon>Glomerellaceae</taxon>
        <taxon>Colletotrichum</taxon>
        <taxon>Colletotrichum orbiculare species complex</taxon>
    </lineage>
</organism>
<evidence type="ECO:0000313" key="2">
    <source>
        <dbReference type="EMBL" id="TDZ62022.1"/>
    </source>
</evidence>
<evidence type="ECO:0000313" key="3">
    <source>
        <dbReference type="Proteomes" id="UP000295703"/>
    </source>
</evidence>
<name>A0A4R8RID4_COLTR</name>
<feature type="chain" id="PRO_5020640037" evidence="1">
    <location>
        <begin position="21"/>
        <end position="81"/>
    </location>
</feature>
<proteinExistence type="predicted"/>
<dbReference type="EMBL" id="RYZW01000025">
    <property type="protein sequence ID" value="TDZ62022.1"/>
    <property type="molecule type" value="Genomic_DNA"/>
</dbReference>
<reference evidence="2 3" key="1">
    <citation type="submission" date="2018-12" db="EMBL/GenBank/DDBJ databases">
        <title>Genome sequence and assembly of Colletotrichum trifolii.</title>
        <authorList>
            <person name="Gan P."/>
            <person name="Shirasu K."/>
        </authorList>
    </citation>
    <scope>NUCLEOTIDE SEQUENCE [LARGE SCALE GENOMIC DNA]</scope>
    <source>
        <strain evidence="2 3">543-2</strain>
    </source>
</reference>
<evidence type="ECO:0000256" key="1">
    <source>
        <dbReference type="SAM" id="SignalP"/>
    </source>
</evidence>
<accession>A0A4R8RID4</accession>
<keyword evidence="3" id="KW-1185">Reference proteome</keyword>
<sequence length="81" mass="8818">MQISAAALFGFLLVAQPVLATIELGRLCPGSAIQCYFPNGRCAKWCPTIGCKCADHKPSLGGELKRSKCITDFQWLGRKKC</sequence>
<protein>
    <submittedName>
        <fullName evidence="2">Uncharacterized protein</fullName>
    </submittedName>
</protein>
<keyword evidence="1" id="KW-0732">Signal</keyword>
<feature type="signal peptide" evidence="1">
    <location>
        <begin position="1"/>
        <end position="20"/>
    </location>
</feature>